<keyword evidence="8" id="KW-0732">Signal</keyword>
<evidence type="ECO:0000256" key="4">
    <source>
        <dbReference type="ARBA" id="ARBA00005250"/>
    </source>
</evidence>
<dbReference type="CDD" id="cd16302">
    <property type="entry name" value="CcrA-like_MBL-B1"/>
    <property type="match status" value="1"/>
</dbReference>
<evidence type="ECO:0000256" key="12">
    <source>
        <dbReference type="ARBA" id="ARBA00023251"/>
    </source>
</evidence>
<dbReference type="Gene3D" id="3.60.15.10">
    <property type="entry name" value="Ribonuclease Z/Hydroxyacylglutathione hydrolase-like"/>
    <property type="match status" value="1"/>
</dbReference>
<dbReference type="RefSeq" id="WP_378255941.1">
    <property type="nucleotide sequence ID" value="NZ_JBHSJV010000001.1"/>
</dbReference>
<evidence type="ECO:0000256" key="9">
    <source>
        <dbReference type="ARBA" id="ARBA00022764"/>
    </source>
</evidence>
<dbReference type="EMBL" id="JBHULX010000003">
    <property type="protein sequence ID" value="MFD2590002.1"/>
    <property type="molecule type" value="Genomic_DNA"/>
</dbReference>
<dbReference type="InterPro" id="IPR001018">
    <property type="entry name" value="Beta-lactamase_class-B_CS"/>
</dbReference>
<name>A0ABW5N319_9FLAO</name>
<comment type="subunit">
    <text evidence="5">Monomer.</text>
</comment>
<evidence type="ECO:0000256" key="5">
    <source>
        <dbReference type="ARBA" id="ARBA00011245"/>
    </source>
</evidence>
<dbReference type="SMART" id="SM00849">
    <property type="entry name" value="Lactamase_B"/>
    <property type="match status" value="1"/>
</dbReference>
<keyword evidence="10 14" id="KW-0378">Hydrolase</keyword>
<dbReference type="PANTHER" id="PTHR42951:SF4">
    <property type="entry name" value="ACYL-COENZYME A THIOESTERASE MBLAC2"/>
    <property type="match status" value="1"/>
</dbReference>
<dbReference type="Pfam" id="PF00753">
    <property type="entry name" value="Lactamase_B"/>
    <property type="match status" value="1"/>
</dbReference>
<reference evidence="15" key="1">
    <citation type="journal article" date="2019" name="Int. J. Syst. Evol. Microbiol.">
        <title>The Global Catalogue of Microorganisms (GCM) 10K type strain sequencing project: providing services to taxonomists for standard genome sequencing and annotation.</title>
        <authorList>
            <consortium name="The Broad Institute Genomics Platform"/>
            <consortium name="The Broad Institute Genome Sequencing Center for Infectious Disease"/>
            <person name="Wu L."/>
            <person name="Ma J."/>
        </authorList>
    </citation>
    <scope>NUCLEOTIDE SEQUENCE [LARGE SCALE GENOMIC DNA]</scope>
    <source>
        <strain evidence="15">KCTC 42423</strain>
    </source>
</reference>
<keyword evidence="11" id="KW-0862">Zinc</keyword>
<evidence type="ECO:0000256" key="3">
    <source>
        <dbReference type="ARBA" id="ARBA00004418"/>
    </source>
</evidence>
<evidence type="ECO:0000256" key="2">
    <source>
        <dbReference type="ARBA" id="ARBA00001947"/>
    </source>
</evidence>
<dbReference type="InterPro" id="IPR001279">
    <property type="entry name" value="Metallo-B-lactamas"/>
</dbReference>
<dbReference type="GO" id="GO:0008800">
    <property type="term" value="F:beta-lactamase activity"/>
    <property type="evidence" value="ECO:0007669"/>
    <property type="project" value="UniProtKB-EC"/>
</dbReference>
<dbReference type="InterPro" id="IPR050855">
    <property type="entry name" value="NDM-1-like"/>
</dbReference>
<comment type="caution">
    <text evidence="14">The sequence shown here is derived from an EMBL/GenBank/DDBJ whole genome shotgun (WGS) entry which is preliminary data.</text>
</comment>
<comment type="similarity">
    <text evidence="4">Belongs to the metallo-beta-lactamase superfamily. Class-B beta-lactamase family.</text>
</comment>
<proteinExistence type="inferred from homology"/>
<dbReference type="EC" id="3.5.2.6" evidence="6"/>
<comment type="subcellular location">
    <subcellularLocation>
        <location evidence="3">Periplasm</location>
    </subcellularLocation>
</comment>
<dbReference type="InterPro" id="IPR058199">
    <property type="entry name" value="BlaB//VIM/IMP-1"/>
</dbReference>
<evidence type="ECO:0000256" key="6">
    <source>
        <dbReference type="ARBA" id="ARBA00012865"/>
    </source>
</evidence>
<keyword evidence="12" id="KW-0046">Antibiotic resistance</keyword>
<comment type="cofactor">
    <cofactor evidence="2">
        <name>Zn(2+)</name>
        <dbReference type="ChEBI" id="CHEBI:29105"/>
    </cofactor>
</comment>
<keyword evidence="9" id="KW-0574">Periplasm</keyword>
<evidence type="ECO:0000256" key="10">
    <source>
        <dbReference type="ARBA" id="ARBA00022801"/>
    </source>
</evidence>
<keyword evidence="15" id="KW-1185">Reference proteome</keyword>
<evidence type="ECO:0000256" key="11">
    <source>
        <dbReference type="ARBA" id="ARBA00022833"/>
    </source>
</evidence>
<sequence>MNKLFSSYIGILIFFLSCKNQKEAPSYVYESSSMKIIQLSPHAYQHITYLKTKEYGNVPCNGMIVTDTNEAIVFDTPADNKVATELINWIEDSLSSTITGVVTTHFHIDCLGGLQAFHDRKIPSYANTKTIDLAKSAKKELPKNGFDTSMEIKVGTKKVINSFIGEGHTADNIISYFPSEKILFGGCLIKSLGAKKGNLNDANVQEWSETVKRITSKYNEVEIVIPGHGATGNQELLQYTIELFQNSSVE</sequence>
<keyword evidence="7" id="KW-0479">Metal-binding</keyword>
<evidence type="ECO:0000256" key="7">
    <source>
        <dbReference type="ARBA" id="ARBA00022723"/>
    </source>
</evidence>
<dbReference type="SUPFAM" id="SSF56281">
    <property type="entry name" value="Metallo-hydrolase/oxidoreductase"/>
    <property type="match status" value="1"/>
</dbReference>
<dbReference type="InterPro" id="IPR036866">
    <property type="entry name" value="RibonucZ/Hydroxyglut_hydro"/>
</dbReference>
<dbReference type="NCBIfam" id="NF033088">
    <property type="entry name" value="bla_subclass_B1"/>
    <property type="match status" value="1"/>
</dbReference>
<dbReference type="PROSITE" id="PS00744">
    <property type="entry name" value="BETA_LACTAMASE_B_2"/>
    <property type="match status" value="1"/>
</dbReference>
<organism evidence="14 15">
    <name type="scientific">Aquimarina hainanensis</name>
    <dbReference type="NCBI Taxonomy" id="1578017"/>
    <lineage>
        <taxon>Bacteria</taxon>
        <taxon>Pseudomonadati</taxon>
        <taxon>Bacteroidota</taxon>
        <taxon>Flavobacteriia</taxon>
        <taxon>Flavobacteriales</taxon>
        <taxon>Flavobacteriaceae</taxon>
        <taxon>Aquimarina</taxon>
    </lineage>
</organism>
<evidence type="ECO:0000256" key="1">
    <source>
        <dbReference type="ARBA" id="ARBA00001526"/>
    </source>
</evidence>
<comment type="catalytic activity">
    <reaction evidence="1">
        <text>a beta-lactam + H2O = a substituted beta-amino acid</text>
        <dbReference type="Rhea" id="RHEA:20401"/>
        <dbReference type="ChEBI" id="CHEBI:15377"/>
        <dbReference type="ChEBI" id="CHEBI:35627"/>
        <dbReference type="ChEBI" id="CHEBI:140347"/>
        <dbReference type="EC" id="3.5.2.6"/>
    </reaction>
</comment>
<protein>
    <recommendedName>
        <fullName evidence="6">beta-lactamase</fullName>
        <ecNumber evidence="6">3.5.2.6</ecNumber>
    </recommendedName>
</protein>
<feature type="domain" description="Metallo-beta-lactamase" evidence="13">
    <location>
        <begin position="59"/>
        <end position="228"/>
    </location>
</feature>
<dbReference type="Proteomes" id="UP001597459">
    <property type="component" value="Unassembled WGS sequence"/>
</dbReference>
<evidence type="ECO:0000259" key="13">
    <source>
        <dbReference type="SMART" id="SM00849"/>
    </source>
</evidence>
<evidence type="ECO:0000313" key="14">
    <source>
        <dbReference type="EMBL" id="MFD2590002.1"/>
    </source>
</evidence>
<dbReference type="PROSITE" id="PS51257">
    <property type="entry name" value="PROKAR_LIPOPROTEIN"/>
    <property type="match status" value="1"/>
</dbReference>
<accession>A0ABW5N319</accession>
<dbReference type="PANTHER" id="PTHR42951">
    <property type="entry name" value="METALLO-BETA-LACTAMASE DOMAIN-CONTAINING"/>
    <property type="match status" value="1"/>
</dbReference>
<gene>
    <name evidence="14" type="primary">bla</name>
    <name evidence="14" type="ORF">ACFSTE_04120</name>
</gene>
<evidence type="ECO:0000256" key="8">
    <source>
        <dbReference type="ARBA" id="ARBA00022729"/>
    </source>
</evidence>
<evidence type="ECO:0000313" key="15">
    <source>
        <dbReference type="Proteomes" id="UP001597459"/>
    </source>
</evidence>